<evidence type="ECO:0000259" key="2">
    <source>
        <dbReference type="Pfam" id="PF16687"/>
    </source>
</evidence>
<dbReference type="OMA" id="KWNHDCL"/>
<dbReference type="EMBL" id="LJIJ01000595">
    <property type="protein sequence ID" value="ODM96006.1"/>
    <property type="molecule type" value="Genomic_DNA"/>
</dbReference>
<keyword evidence="4" id="KW-1185">Reference proteome</keyword>
<evidence type="ECO:0000313" key="4">
    <source>
        <dbReference type="Proteomes" id="UP000094527"/>
    </source>
</evidence>
<dbReference type="STRING" id="48709.A0A1D2MSL4"/>
<feature type="domain" description="ELYS beta-propeller" evidence="2">
    <location>
        <begin position="275"/>
        <end position="526"/>
    </location>
</feature>
<feature type="compositionally biased region" description="Basic and acidic residues" evidence="1">
    <location>
        <begin position="1545"/>
        <end position="1556"/>
    </location>
</feature>
<feature type="compositionally biased region" description="Basic and acidic residues" evidence="1">
    <location>
        <begin position="1569"/>
        <end position="1579"/>
    </location>
</feature>
<feature type="compositionally biased region" description="Basic and acidic residues" evidence="1">
    <location>
        <begin position="1821"/>
        <end position="1831"/>
    </location>
</feature>
<feature type="compositionally biased region" description="Acidic residues" evidence="1">
    <location>
        <begin position="1832"/>
        <end position="1842"/>
    </location>
</feature>
<feature type="compositionally biased region" description="Acidic residues" evidence="1">
    <location>
        <begin position="1711"/>
        <end position="1721"/>
    </location>
</feature>
<feature type="compositionally biased region" description="Basic and acidic residues" evidence="1">
    <location>
        <begin position="1415"/>
        <end position="1441"/>
    </location>
</feature>
<sequence length="2048" mass="232069">ENFENSINLENLLSPFLYEPETPHRKTIPEVPGGFYLSGFISQDCTWGCTYNHSVIKCFPVDRYFEEHRTCNPSIAVSSASYAFHGARITCVTELAIHNQRTSSGTRKLLLGISYTQDNNNKDLMGAVVIFDPLRCSPMKWIEIPEPVSSITVLSHFEEGGSNRPFFNETMMAMVGIAAVGLRGGSVIIVDLGLDDPILTASCTPDSKNISELTYKLLYVGPHEYVIATKRHKAVSKRGLIALRFTNEPQEGEVFSDAFHYCKPNGDIIVTLHKNSVAVSCIEYVPFIGSLLVGFTCGTFQIWRVNNMELQFSSEPVGNIERGVPVFGFSFQQPVDDPKNYCYVWVVFGNNSNECGNASVELHSLIYERKSYIENFGYTYDGFRHCARRMSVPLQDDFLSTDSEVEDSSIRCNARPLRIWTQPDTELMFCAWEVGRGGIYYVGAFDLNQWYSNHTKEYIIYNPITGLCPYWIALPVDIPEVSSLVLDVRIIPKSLMRWENPHSKLDVHLYPASVSFRAVCLTNNGVSAFEHFGVQEKLIRFMLKDGPSLMIQPASLKTSFMKYGLEPVFPHVYGEHLSEKDRDRYFIFTVLLESRRSSGILNLANAWLDGSYANVGCTVDLIIDWIASYMSAIRSMADSQWENLFSFSNDALAPGTVHFINFSNFAWTSLHMMLITLMNPSEVYTARRLELEDIEFGLGKLVQYSAALLMMYKTKLLPENDGNFIHGLTEYYQRRRAECRTALEASPFIDNQYKKSHPLMVDHFMDALLAKETLREEWHTPEGHALYPPQHVGYLVNMFMWLEADPKTVSRVFIDAERRVRGDFKAVMCTAADEYSEVFSLWLLDHGFHDEVFVRLKERNRLFETDGLPWCASAVALTAAGYENEVSELLLRSCPVTLARLLFSLMTSSGNKYCLLAELMVNSSLNADEELLQQFFQISKARDRLGEFIRTKSKELTVGVRRAFLNFLKESDSLEHITLLLMFYIHTEDYQKLEEEFLQVQNTLLHRNLCEADRRKWKFQENYIQHLLSVKKGSVVNNFLRLQSPQTSRQVASTVSIKARPAPDSEAPTPERSLKGMRASKLPPQLRRLKLSETLSHDPLSPLRRYVGRIQTAVTANTSVFDQEELGYEMEAMRAAQRRSRTSFSRRSSMISHKPRFSLANSTVFENTVLNDTISEEGLNQTMRTNIDLISLLKTPAIDHRLENRPKSSAGASINCTHNASVGAFEESVLQPPHVHSIMKEKDSSKPKRKVELRFDNVSTSEDEEKNETIYEDANDVVGETSVVIDPASDTGDHSLTDEPMNTSMEETEDIPPVCINDVSIELPQSLARDSDLVSVHPAALTPIPETSSAEESFVSGCEADDDVIHGTSKSFITNVEETRDDINISADEESLNVEIPENSEDIFTKPTKPVSSPSKERIEKESTEKQENEDSDSVKEKVEEIVVNVSERYPEQLRTRSSKSKSPAREVTEEPVIPPPDVVNPRSSRSSRTPTSEETQEDEPKKNTQRSARTSRSRTPTIENTEAQDVENTSVRSRVTRASRSRTPTREHLETHDVEEISVVHNTRSRTPSRDHVEHQDVEVSSSRRITRSRTPTREHVELQDMEQTSSRPITRSRTPTREHVEAQNVDESSARRITRSRTPNRDTAETTDEPQVKRSRQSIRLSRSTTPTRDLTEDIFEQSQNQSLPVRRKRRISRSTTPTREMSVTRDNEETEMNVDNDDTQTKPVRRSARTSKSKTRELLFEGGDDEQSESKPVHRGTRSRTPSRDVVEDVPEVTVSKATRRTLRASRSMTPTRDLQPEGVVEEEPEAKTSRRSTRTSRSRDSIGRELDGIPEENQEELLETTVVRKSLRTSKTPTRELFEESGNADESETKTARKKGKSKSKSSPVAETTLTEDNEEDAQDTEPPEKSRKKKKQAEKPRAPKRRLKYFDHHQDLSTLIEVSGTEVSVSDPSILDATVLPAVTQKPPRRIKGIRARTVEPEPEVEPEPVQTKPTKRRKASNDDVPYEDDSDQVSTRSSRSASSRRSASSSKGKGSRRKASSTKSKA</sequence>
<dbReference type="Proteomes" id="UP000094527">
    <property type="component" value="Unassembled WGS sequence"/>
</dbReference>
<dbReference type="InterPro" id="IPR032040">
    <property type="entry name" value="ELYS-bb"/>
</dbReference>
<comment type="caution">
    <text evidence="3">The sequence shown here is derived from an EMBL/GenBank/DDBJ whole genome shotgun (WGS) entry which is preliminary data.</text>
</comment>
<feature type="compositionally biased region" description="Low complexity" evidence="1">
    <location>
        <begin position="2016"/>
        <end position="2034"/>
    </location>
</feature>
<feature type="compositionally biased region" description="Basic residues" evidence="1">
    <location>
        <begin position="2035"/>
        <end position="2048"/>
    </location>
</feature>
<protein>
    <submittedName>
        <fullName evidence="3">Protein ELYS</fullName>
    </submittedName>
</protein>
<gene>
    <name evidence="3" type="ORF">Ocin01_10674</name>
</gene>
<feature type="compositionally biased region" description="Basic residues" evidence="1">
    <location>
        <begin position="1911"/>
        <end position="1928"/>
    </location>
</feature>
<dbReference type="OrthoDB" id="6513151at2759"/>
<accession>A0A1D2MSL4</accession>
<name>A0A1D2MSL4_ORCCI</name>
<feature type="non-terminal residue" evidence="3">
    <location>
        <position position="2048"/>
    </location>
</feature>
<feature type="compositionally biased region" description="Polar residues" evidence="1">
    <location>
        <begin position="1660"/>
        <end position="1671"/>
    </location>
</feature>
<feature type="region of interest" description="Disordered" evidence="1">
    <location>
        <begin position="1051"/>
        <end position="1075"/>
    </location>
</feature>
<dbReference type="InterPro" id="IPR052620">
    <property type="entry name" value="ELYS/MEL-28_NucAsmblyFactor"/>
</dbReference>
<reference evidence="3 4" key="1">
    <citation type="journal article" date="2016" name="Genome Biol. Evol.">
        <title>Gene Family Evolution Reflects Adaptation to Soil Environmental Stressors in the Genome of the Collembolan Orchesella cincta.</title>
        <authorList>
            <person name="Faddeeva-Vakhrusheva A."/>
            <person name="Derks M.F."/>
            <person name="Anvar S.Y."/>
            <person name="Agamennone V."/>
            <person name="Suring W."/>
            <person name="Smit S."/>
            <person name="van Straalen N.M."/>
            <person name="Roelofs D."/>
        </authorList>
    </citation>
    <scope>NUCLEOTIDE SEQUENCE [LARGE SCALE GENOMIC DNA]</scope>
    <source>
        <tissue evidence="3">Mixed pool</tissue>
    </source>
</reference>
<proteinExistence type="predicted"/>
<evidence type="ECO:0000256" key="1">
    <source>
        <dbReference type="SAM" id="MobiDB-lite"/>
    </source>
</evidence>
<organism evidence="3 4">
    <name type="scientific">Orchesella cincta</name>
    <name type="common">Springtail</name>
    <name type="synonym">Podura cincta</name>
    <dbReference type="NCBI Taxonomy" id="48709"/>
    <lineage>
        <taxon>Eukaryota</taxon>
        <taxon>Metazoa</taxon>
        <taxon>Ecdysozoa</taxon>
        <taxon>Arthropoda</taxon>
        <taxon>Hexapoda</taxon>
        <taxon>Collembola</taxon>
        <taxon>Entomobryomorpha</taxon>
        <taxon>Entomobryoidea</taxon>
        <taxon>Orchesellidae</taxon>
        <taxon>Orchesellinae</taxon>
        <taxon>Orchesella</taxon>
    </lineage>
</organism>
<feature type="non-terminal residue" evidence="3">
    <location>
        <position position="1"/>
    </location>
</feature>
<feature type="compositionally biased region" description="Polar residues" evidence="1">
    <location>
        <begin position="1519"/>
        <end position="1529"/>
    </location>
</feature>
<feature type="region of interest" description="Disordered" evidence="1">
    <location>
        <begin position="1396"/>
        <end position="2048"/>
    </location>
</feature>
<feature type="compositionally biased region" description="Basic residues" evidence="1">
    <location>
        <begin position="1726"/>
        <end position="1736"/>
    </location>
</feature>
<feature type="compositionally biased region" description="Low complexity" evidence="1">
    <location>
        <begin position="1606"/>
        <end position="1615"/>
    </location>
</feature>
<feature type="compositionally biased region" description="Acidic residues" evidence="1">
    <location>
        <begin position="1894"/>
        <end position="1906"/>
    </location>
</feature>
<dbReference type="Pfam" id="PF16687">
    <property type="entry name" value="ELYS-bb"/>
    <property type="match status" value="1"/>
</dbReference>
<dbReference type="PANTHER" id="PTHR21583:SF8">
    <property type="entry name" value="PROTEIN ELYS"/>
    <property type="match status" value="1"/>
</dbReference>
<feature type="compositionally biased region" description="Low complexity" evidence="1">
    <location>
        <begin position="1506"/>
        <end position="1518"/>
    </location>
</feature>
<dbReference type="PANTHER" id="PTHR21583">
    <property type="entry name" value="ELYS PROTEIN"/>
    <property type="match status" value="1"/>
</dbReference>
<evidence type="ECO:0000313" key="3">
    <source>
        <dbReference type="EMBL" id="ODM96006.1"/>
    </source>
</evidence>
<feature type="compositionally biased region" description="Low complexity" evidence="1">
    <location>
        <begin position="1482"/>
        <end position="1494"/>
    </location>
</feature>